<dbReference type="AlphaFoldDB" id="C7PYB3"/>
<dbReference type="InterPro" id="IPR005135">
    <property type="entry name" value="Endo/exonuclease/phosphatase"/>
</dbReference>
<sequence length="242" mass="25538">MISVATWNILHRVHAENWGEDSPRHWPDEADRIAAITARLMKRTEQVIALQEVSGDQLNGLIHALPADRVAHALRYPRVPRPRHGTSSLQDPSEHLVLVVNGPAHQVAAEAFDDDPGKGLLAVQTGDTLVVATHVSSGPRRAGQLARLAELTTASTHPVVLLGDFNCDSATVSAALGPGYTLAVLPPDAPPTRPSGAGIAAQTIDHIIVRGGGTSGAQTEDVGSLSDHNLLRADVLLEGEAR</sequence>
<evidence type="ECO:0000259" key="1">
    <source>
        <dbReference type="Pfam" id="PF03372"/>
    </source>
</evidence>
<keyword evidence="2" id="KW-0540">Nuclease</keyword>
<dbReference type="GO" id="GO:0004527">
    <property type="term" value="F:exonuclease activity"/>
    <property type="evidence" value="ECO:0007669"/>
    <property type="project" value="UniProtKB-KW"/>
</dbReference>
<organism evidence="2 3">
    <name type="scientific">Catenulispora acidiphila (strain DSM 44928 / JCM 14897 / NBRC 102108 / NRRL B-24433 / ID139908)</name>
    <dbReference type="NCBI Taxonomy" id="479433"/>
    <lineage>
        <taxon>Bacteria</taxon>
        <taxon>Bacillati</taxon>
        <taxon>Actinomycetota</taxon>
        <taxon>Actinomycetes</taxon>
        <taxon>Catenulisporales</taxon>
        <taxon>Catenulisporaceae</taxon>
        <taxon>Catenulispora</taxon>
    </lineage>
</organism>
<dbReference type="GO" id="GO:0004519">
    <property type="term" value="F:endonuclease activity"/>
    <property type="evidence" value="ECO:0007669"/>
    <property type="project" value="UniProtKB-KW"/>
</dbReference>
<dbReference type="InParanoid" id="C7PYB3"/>
<dbReference type="InterPro" id="IPR036691">
    <property type="entry name" value="Endo/exonu/phosph_ase_sf"/>
</dbReference>
<keyword evidence="2" id="KW-0255">Endonuclease</keyword>
<gene>
    <name evidence="2" type="ordered locus">Caci_6556</name>
</gene>
<dbReference type="eggNOG" id="COG3568">
    <property type="taxonomic scope" value="Bacteria"/>
</dbReference>
<reference evidence="2 3" key="1">
    <citation type="journal article" date="2009" name="Stand. Genomic Sci.">
        <title>Complete genome sequence of Catenulispora acidiphila type strain (ID 139908).</title>
        <authorList>
            <person name="Copeland A."/>
            <person name="Lapidus A."/>
            <person name="Glavina Del Rio T."/>
            <person name="Nolan M."/>
            <person name="Lucas S."/>
            <person name="Chen F."/>
            <person name="Tice H."/>
            <person name="Cheng J.F."/>
            <person name="Bruce D."/>
            <person name="Goodwin L."/>
            <person name="Pitluck S."/>
            <person name="Mikhailova N."/>
            <person name="Pati A."/>
            <person name="Ivanova N."/>
            <person name="Mavromatis K."/>
            <person name="Chen A."/>
            <person name="Palaniappan K."/>
            <person name="Chain P."/>
            <person name="Land M."/>
            <person name="Hauser L."/>
            <person name="Chang Y.J."/>
            <person name="Jeffries C.D."/>
            <person name="Chertkov O."/>
            <person name="Brettin T."/>
            <person name="Detter J.C."/>
            <person name="Han C."/>
            <person name="Ali Z."/>
            <person name="Tindall B.J."/>
            <person name="Goker M."/>
            <person name="Bristow J."/>
            <person name="Eisen J.A."/>
            <person name="Markowitz V."/>
            <person name="Hugenholtz P."/>
            <person name="Kyrpides N.C."/>
            <person name="Klenk H.P."/>
        </authorList>
    </citation>
    <scope>NUCLEOTIDE SEQUENCE [LARGE SCALE GENOMIC DNA]</scope>
    <source>
        <strain evidence="3">DSM 44928 / JCM 14897 / NBRC 102108 / NRRL B-24433 / ID139908</strain>
    </source>
</reference>
<dbReference type="Proteomes" id="UP000000851">
    <property type="component" value="Chromosome"/>
</dbReference>
<keyword evidence="2" id="KW-0269">Exonuclease</keyword>
<dbReference type="KEGG" id="cai:Caci_6556"/>
<dbReference type="Gene3D" id="3.60.10.10">
    <property type="entry name" value="Endonuclease/exonuclease/phosphatase"/>
    <property type="match status" value="1"/>
</dbReference>
<proteinExistence type="predicted"/>
<keyword evidence="2" id="KW-0378">Hydrolase</keyword>
<accession>C7PYB3</accession>
<evidence type="ECO:0000313" key="3">
    <source>
        <dbReference type="Proteomes" id="UP000000851"/>
    </source>
</evidence>
<dbReference type="EMBL" id="CP001700">
    <property type="protein sequence ID" value="ACU75403.1"/>
    <property type="molecule type" value="Genomic_DNA"/>
</dbReference>
<dbReference type="STRING" id="479433.Caci_6556"/>
<keyword evidence="3" id="KW-1185">Reference proteome</keyword>
<protein>
    <submittedName>
        <fullName evidence="2">Endonuclease/exonuclease/phosphatase</fullName>
    </submittedName>
</protein>
<dbReference type="SUPFAM" id="SSF56219">
    <property type="entry name" value="DNase I-like"/>
    <property type="match status" value="1"/>
</dbReference>
<dbReference type="Pfam" id="PF03372">
    <property type="entry name" value="Exo_endo_phos"/>
    <property type="match status" value="1"/>
</dbReference>
<dbReference type="HOGENOM" id="CLU_1169699_0_0_11"/>
<feature type="domain" description="Endonuclease/exonuclease/phosphatase" evidence="1">
    <location>
        <begin position="5"/>
        <end position="228"/>
    </location>
</feature>
<evidence type="ECO:0000313" key="2">
    <source>
        <dbReference type="EMBL" id="ACU75403.1"/>
    </source>
</evidence>
<name>C7PYB3_CATAD</name>